<dbReference type="RefSeq" id="WP_049834374.1">
    <property type="nucleotide sequence ID" value="NZ_CP012160.1"/>
</dbReference>
<protein>
    <submittedName>
        <fullName evidence="1">Uncharacterized protein</fullName>
    </submittedName>
</protein>
<dbReference type="KEGG" id="otm:OSB_14890"/>
<dbReference type="STRING" id="1458307.OSB_14890"/>
<gene>
    <name evidence="1" type="ORF">OSB_14890</name>
</gene>
<accession>A0A0K0Y595</accession>
<dbReference type="Proteomes" id="UP000067444">
    <property type="component" value="Chromosome"/>
</dbReference>
<reference evidence="1 2" key="1">
    <citation type="journal article" date="2015" name="Genome Announc.">
        <title>Closed Genome Sequence of Octadecabacter temperatus SB1, the First Mesophilic Species of the Genus Octadecabacter.</title>
        <authorList>
            <person name="Voget S."/>
            <person name="Billerbeck S."/>
            <person name="Simon M."/>
            <person name="Daniel R."/>
        </authorList>
    </citation>
    <scope>NUCLEOTIDE SEQUENCE [LARGE SCALE GENOMIC DNA]</scope>
    <source>
        <strain evidence="1 2">SB1</strain>
    </source>
</reference>
<name>A0A0K0Y595_9RHOB</name>
<proteinExistence type="predicted"/>
<organism evidence="1 2">
    <name type="scientific">Octadecabacter temperatus</name>
    <dbReference type="NCBI Taxonomy" id="1458307"/>
    <lineage>
        <taxon>Bacteria</taxon>
        <taxon>Pseudomonadati</taxon>
        <taxon>Pseudomonadota</taxon>
        <taxon>Alphaproteobacteria</taxon>
        <taxon>Rhodobacterales</taxon>
        <taxon>Roseobacteraceae</taxon>
        <taxon>Octadecabacter</taxon>
    </lineage>
</organism>
<dbReference type="AlphaFoldDB" id="A0A0K0Y595"/>
<dbReference type="OrthoDB" id="9939814at2"/>
<sequence>MTPIISNAGETRFLFGTFADVDSAPVFQGAVVYGANLTYDAETGLPNGGTVDRIDVQTRSAAVVLKTHSTYPDIHITVADLNAAYADVDTPWYDATDVLATTDQTEDAPLDLNVELNAKQMDELVSGKKALYLTTGEFFSANELSGIFAAASRNNRPKQRAKAKQKNRKNDVVVSLNATFENAATSSLNDLDIEALENELRVGTL</sequence>
<keyword evidence="2" id="KW-1185">Reference proteome</keyword>
<evidence type="ECO:0000313" key="2">
    <source>
        <dbReference type="Proteomes" id="UP000067444"/>
    </source>
</evidence>
<dbReference type="EMBL" id="CP012160">
    <property type="protein sequence ID" value="AKS46041.1"/>
    <property type="molecule type" value="Genomic_DNA"/>
</dbReference>
<evidence type="ECO:0000313" key="1">
    <source>
        <dbReference type="EMBL" id="AKS46041.1"/>
    </source>
</evidence>